<dbReference type="GO" id="GO:0016747">
    <property type="term" value="F:acyltransferase activity, transferring groups other than amino-acyl groups"/>
    <property type="evidence" value="ECO:0007669"/>
    <property type="project" value="InterPro"/>
</dbReference>
<evidence type="ECO:0000259" key="2">
    <source>
        <dbReference type="Pfam" id="PF01757"/>
    </source>
</evidence>
<dbReference type="Pfam" id="PF01757">
    <property type="entry name" value="Acyl_transf_3"/>
    <property type="match status" value="1"/>
</dbReference>
<dbReference type="PANTHER" id="PTHR23028">
    <property type="entry name" value="ACETYLTRANSFERASE"/>
    <property type="match status" value="1"/>
</dbReference>
<feature type="domain" description="Acyltransferase 3" evidence="2">
    <location>
        <begin position="13"/>
        <end position="180"/>
    </location>
</feature>
<feature type="transmembrane region" description="Helical" evidence="1">
    <location>
        <begin position="52"/>
        <end position="69"/>
    </location>
</feature>
<feature type="transmembrane region" description="Helical" evidence="1">
    <location>
        <begin position="14"/>
        <end position="32"/>
    </location>
</feature>
<evidence type="ECO:0000313" key="4">
    <source>
        <dbReference type="EMBL" id="SFI19822.1"/>
    </source>
</evidence>
<dbReference type="EMBL" id="FJMZ01000054">
    <property type="protein sequence ID" value="CZR03860.1"/>
    <property type="molecule type" value="Genomic_DNA"/>
</dbReference>
<feature type="transmembrane region" description="Helical" evidence="1">
    <location>
        <begin position="136"/>
        <end position="156"/>
    </location>
</feature>
<dbReference type="EMBL" id="FOQC01000072">
    <property type="protein sequence ID" value="SFI19822.1"/>
    <property type="molecule type" value="Genomic_DNA"/>
</dbReference>
<evidence type="ECO:0000256" key="1">
    <source>
        <dbReference type="SAM" id="Phobius"/>
    </source>
</evidence>
<protein>
    <submittedName>
        <fullName evidence="3">Acyltransferase 3</fullName>
    </submittedName>
    <submittedName>
        <fullName evidence="4">Acyltransferase family protein</fullName>
    </submittedName>
</protein>
<keyword evidence="1" id="KW-0812">Transmembrane</keyword>
<dbReference type="RefSeq" id="WP_086990739.1">
    <property type="nucleotide sequence ID" value="NZ_FJMZ01000054.1"/>
</dbReference>
<sequence length="206" mass="24256">MDTNSEMLKNQRNVYLDYIRGISTLMVILYHYTTRYESLFPRKEMFGITFPHGSYAVLVFFLLSGYFAIRNIEQTTLVKYMIKRFLKLFPVYWVAILITMPLVATFLPSRSVSIKDMLLNFTMLQTILGAENVDGAYWTLFSELVFYIFIFLVLILKKQKNIDKFIFFYVLIQVILLVIPDTSMIILAKKFNTLIYPAFPKHLTMI</sequence>
<feature type="transmembrane region" description="Helical" evidence="1">
    <location>
        <begin position="89"/>
        <end position="107"/>
    </location>
</feature>
<dbReference type="InterPro" id="IPR050879">
    <property type="entry name" value="Acyltransferase_3"/>
</dbReference>
<organism evidence="4 6">
    <name type="scientific">Trichococcus flocculiformis</name>
    <dbReference type="NCBI Taxonomy" id="82803"/>
    <lineage>
        <taxon>Bacteria</taxon>
        <taxon>Bacillati</taxon>
        <taxon>Bacillota</taxon>
        <taxon>Bacilli</taxon>
        <taxon>Lactobacillales</taxon>
        <taxon>Carnobacteriaceae</taxon>
        <taxon>Trichococcus</taxon>
    </lineage>
</organism>
<accession>A0AB38BLL8</accession>
<feature type="transmembrane region" description="Helical" evidence="1">
    <location>
        <begin position="168"/>
        <end position="188"/>
    </location>
</feature>
<evidence type="ECO:0000313" key="5">
    <source>
        <dbReference type="Proteomes" id="UP000195947"/>
    </source>
</evidence>
<gene>
    <name evidence="4" type="ORF">SAMN04488507_10722</name>
    <name evidence="3" type="ORF">TFLO_2868</name>
</gene>
<keyword evidence="1" id="KW-0472">Membrane</keyword>
<reference evidence="4 6" key="2">
    <citation type="submission" date="2016-10" db="EMBL/GenBank/DDBJ databases">
        <authorList>
            <person name="Varghese N."/>
            <person name="Submissions S."/>
        </authorList>
    </citation>
    <scope>NUCLEOTIDE SEQUENCE [LARGE SCALE GENOMIC DNA]</scope>
    <source>
        <strain evidence="4 6">DSM 2094</strain>
    </source>
</reference>
<dbReference type="AlphaFoldDB" id="A0AB38BLL8"/>
<keyword evidence="1" id="KW-1133">Transmembrane helix</keyword>
<dbReference type="Proteomes" id="UP000195947">
    <property type="component" value="Unassembled WGS sequence"/>
</dbReference>
<proteinExistence type="predicted"/>
<dbReference type="InterPro" id="IPR002656">
    <property type="entry name" value="Acyl_transf_3_dom"/>
</dbReference>
<keyword evidence="4" id="KW-0808">Transferase</keyword>
<evidence type="ECO:0000313" key="6">
    <source>
        <dbReference type="Proteomes" id="UP000199686"/>
    </source>
</evidence>
<reference evidence="3 5" key="1">
    <citation type="submission" date="2016-02" db="EMBL/GenBank/DDBJ databases">
        <authorList>
            <person name="Strepis N."/>
        </authorList>
    </citation>
    <scope>NUCLEOTIDE SEQUENCE [LARGE SCALE GENOMIC DNA]</scope>
    <source>
        <strain evidence="3">Trichococcus flocculiformis</strain>
    </source>
</reference>
<evidence type="ECO:0000313" key="3">
    <source>
        <dbReference type="EMBL" id="CZR03860.1"/>
    </source>
</evidence>
<dbReference type="Proteomes" id="UP000199686">
    <property type="component" value="Unassembled WGS sequence"/>
</dbReference>
<keyword evidence="5" id="KW-1185">Reference proteome</keyword>
<comment type="caution">
    <text evidence="4">The sequence shown here is derived from an EMBL/GenBank/DDBJ whole genome shotgun (WGS) entry which is preliminary data.</text>
</comment>
<name>A0AB38BLL8_9LACT</name>
<keyword evidence="4" id="KW-0012">Acyltransferase</keyword>